<dbReference type="GO" id="GO:0005524">
    <property type="term" value="F:ATP binding"/>
    <property type="evidence" value="ECO:0007669"/>
    <property type="project" value="UniProtKB-UniRule"/>
</dbReference>
<dbReference type="PROSITE" id="PS50011">
    <property type="entry name" value="PROTEIN_KINASE_DOM"/>
    <property type="match status" value="1"/>
</dbReference>
<feature type="region of interest" description="Disordered" evidence="11">
    <location>
        <begin position="1"/>
        <end position="138"/>
    </location>
</feature>
<evidence type="ECO:0000259" key="12">
    <source>
        <dbReference type="PROSITE" id="PS50011"/>
    </source>
</evidence>
<dbReference type="GO" id="GO:0010619">
    <property type="term" value="P:adenylate cyclase-activating glucose-activated G protein-coupled receptor signaling pathway"/>
    <property type="evidence" value="ECO:0007669"/>
    <property type="project" value="EnsemblFungi"/>
</dbReference>
<evidence type="ECO:0000256" key="7">
    <source>
        <dbReference type="ARBA" id="ARBA00047292"/>
    </source>
</evidence>
<comment type="similarity">
    <text evidence="10">Belongs to the protein kinase superfamily.</text>
</comment>
<gene>
    <name evidence="14" type="ORF">SPOG_02253</name>
</gene>
<evidence type="ECO:0000256" key="4">
    <source>
        <dbReference type="ARBA" id="ARBA00022741"/>
    </source>
</evidence>
<dbReference type="GO" id="GO:0004691">
    <property type="term" value="F:cAMP-dependent protein kinase activity"/>
    <property type="evidence" value="ECO:0007669"/>
    <property type="project" value="UniProtKB-EC"/>
</dbReference>
<reference evidence="14 15" key="1">
    <citation type="journal article" date="2011" name="Science">
        <title>Comparative functional genomics of the fission yeasts.</title>
        <authorList>
            <person name="Rhind N."/>
            <person name="Chen Z."/>
            <person name="Yassour M."/>
            <person name="Thompson D.A."/>
            <person name="Haas B.J."/>
            <person name="Habib N."/>
            <person name="Wapinski I."/>
            <person name="Roy S."/>
            <person name="Lin M.F."/>
            <person name="Heiman D.I."/>
            <person name="Young S.K."/>
            <person name="Furuya K."/>
            <person name="Guo Y."/>
            <person name="Pidoux A."/>
            <person name="Chen H.M."/>
            <person name="Robbertse B."/>
            <person name="Goldberg J.M."/>
            <person name="Aoki K."/>
            <person name="Bayne E.H."/>
            <person name="Berlin A.M."/>
            <person name="Desjardins C.A."/>
            <person name="Dobbs E."/>
            <person name="Dukaj L."/>
            <person name="Fan L."/>
            <person name="FitzGerald M.G."/>
            <person name="French C."/>
            <person name="Gujja S."/>
            <person name="Hansen K."/>
            <person name="Keifenheim D."/>
            <person name="Levin J.Z."/>
            <person name="Mosher R.A."/>
            <person name="Mueller C.A."/>
            <person name="Pfiffner J."/>
            <person name="Priest M."/>
            <person name="Russ C."/>
            <person name="Smialowska A."/>
            <person name="Swoboda P."/>
            <person name="Sykes S.M."/>
            <person name="Vaughn M."/>
            <person name="Vengrova S."/>
            <person name="Yoder R."/>
            <person name="Zeng Q."/>
            <person name="Allshire R."/>
            <person name="Baulcombe D."/>
            <person name="Birren B.W."/>
            <person name="Brown W."/>
            <person name="Ekwall K."/>
            <person name="Kellis M."/>
            <person name="Leatherwood J."/>
            <person name="Levin H."/>
            <person name="Margalit H."/>
            <person name="Martienssen R."/>
            <person name="Nieduszynski C.A."/>
            <person name="Spatafora J.W."/>
            <person name="Friedman N."/>
            <person name="Dalgaard J.Z."/>
            <person name="Baumann P."/>
            <person name="Niki H."/>
            <person name="Regev A."/>
            <person name="Nusbaum C."/>
        </authorList>
    </citation>
    <scope>NUCLEOTIDE SEQUENCE [LARGE SCALE GENOMIC DNA]</scope>
    <source>
        <strain evidence="15">OY26 / ATCC MYA-4695 / CBS 11777 / NBRC 106824 / NRRL Y48691</strain>
    </source>
</reference>
<dbReference type="InterPro" id="IPR011009">
    <property type="entry name" value="Kinase-like_dom_sf"/>
</dbReference>
<evidence type="ECO:0000256" key="3">
    <source>
        <dbReference type="ARBA" id="ARBA00022679"/>
    </source>
</evidence>
<dbReference type="GO" id="GO:0046827">
    <property type="term" value="P:positive regulation of protein export from nucleus"/>
    <property type="evidence" value="ECO:0007669"/>
    <property type="project" value="EnsemblFungi"/>
</dbReference>
<dbReference type="EMBL" id="KE546991">
    <property type="protein sequence ID" value="EPY51074.1"/>
    <property type="molecule type" value="Genomic_DNA"/>
</dbReference>
<protein>
    <recommendedName>
        <fullName evidence="1">cAMP-dependent protein kinase</fullName>
        <ecNumber evidence="1">2.7.11.11</ecNumber>
    </recommendedName>
</protein>
<dbReference type="FunFam" id="3.30.200.20:FF:000005">
    <property type="entry name" value="cAMP-dependent protein kinase catalytic subunit"/>
    <property type="match status" value="1"/>
</dbReference>
<dbReference type="Pfam" id="PF00069">
    <property type="entry name" value="Pkinase"/>
    <property type="match status" value="1"/>
</dbReference>
<dbReference type="SMART" id="SM00133">
    <property type="entry name" value="S_TK_X"/>
    <property type="match status" value="1"/>
</dbReference>
<dbReference type="FunFam" id="1.10.510.10:FF:000005">
    <property type="entry name" value="cAMP-dependent protein kinase catalytic subunit alpha"/>
    <property type="match status" value="1"/>
</dbReference>
<dbReference type="PANTHER" id="PTHR24353">
    <property type="entry name" value="CYCLIC NUCLEOTIDE-DEPENDENT PROTEIN KINASE"/>
    <property type="match status" value="1"/>
</dbReference>
<dbReference type="GO" id="GO:0005952">
    <property type="term" value="C:cAMP-dependent protein kinase complex"/>
    <property type="evidence" value="ECO:0007669"/>
    <property type="project" value="EnsemblFungi"/>
</dbReference>
<evidence type="ECO:0000256" key="9">
    <source>
        <dbReference type="PROSITE-ProRule" id="PRU10141"/>
    </source>
</evidence>
<dbReference type="Gene3D" id="3.30.200.20">
    <property type="entry name" value="Phosphorylase Kinase, domain 1"/>
    <property type="match status" value="1"/>
</dbReference>
<dbReference type="RefSeq" id="XP_013023648.1">
    <property type="nucleotide sequence ID" value="XM_013168194.1"/>
</dbReference>
<evidence type="ECO:0000256" key="11">
    <source>
        <dbReference type="SAM" id="MobiDB-lite"/>
    </source>
</evidence>
<dbReference type="InterPro" id="IPR008271">
    <property type="entry name" value="Ser/Thr_kinase_AS"/>
</dbReference>
<dbReference type="PROSITE" id="PS00107">
    <property type="entry name" value="PROTEIN_KINASE_ATP"/>
    <property type="match status" value="1"/>
</dbReference>
<accession>S9VXY1</accession>
<dbReference type="HOGENOM" id="CLU_000288_63_3_1"/>
<keyword evidence="4 9" id="KW-0547">Nucleotide-binding</keyword>
<evidence type="ECO:0000313" key="15">
    <source>
        <dbReference type="Proteomes" id="UP000015464"/>
    </source>
</evidence>
<dbReference type="GO" id="GO:0010515">
    <property type="term" value="P:negative regulation of induction of conjugation with cellular fusion"/>
    <property type="evidence" value="ECO:0007669"/>
    <property type="project" value="EnsemblFungi"/>
</dbReference>
<dbReference type="AlphaFoldDB" id="S9VXY1"/>
<feature type="compositionally biased region" description="Low complexity" evidence="11">
    <location>
        <begin position="109"/>
        <end position="125"/>
    </location>
</feature>
<evidence type="ECO:0000256" key="2">
    <source>
        <dbReference type="ARBA" id="ARBA00022527"/>
    </source>
</evidence>
<feature type="compositionally biased region" description="Polar residues" evidence="11">
    <location>
        <begin position="51"/>
        <end position="60"/>
    </location>
</feature>
<dbReference type="eggNOG" id="KOG0616">
    <property type="taxonomic scope" value="Eukaryota"/>
</dbReference>
<feature type="domain" description="Protein kinase" evidence="12">
    <location>
        <begin position="173"/>
        <end position="428"/>
    </location>
</feature>
<dbReference type="InterPro" id="IPR017441">
    <property type="entry name" value="Protein_kinase_ATP_BS"/>
</dbReference>
<sequence length="484" mass="55038">MQTAAYPASSTDQTSKVDGYMDRQPDGTPKSPPQEQKNNGSEQEEQKSVEKTNSSSNVYSSGIPAALDEATMSQPAPSASEGPQVESMQSMQEAGSAEQQQPSFSTDKPAPSSSEASSRSTETQQYRNTGRSADNFRDRQLRKARLVQLLDLQRKRIRPADHTTKGRYGIQDFDCLQTLGTGSFGRVHLVQSKHNRLFYAIKVLEKRKVVDMKQVEHTCDERHILSRVQHPFITILWGTFQDAKNLFMVMDFAEGGELFSLLRKCHRFPEKVAKFYAAEVILALDYLHHNQIVYRDLKPENLLLDRFGHLKIVDFGFAKRVSTNNCFTLCGTPDYLAPEIISLKPYNKAADWWSLGIFIFEMLAGYPPFYSENPMKLYENILEGNISYPQYFSSSSIDLMNHLLQRDITNRYGNLKDGSMDIIMHPWFRDISWDKILTRKIEVPYVPPIRAGMGDSSQFEAYATGPTNYGGTENPEFTDIFQDF</sequence>
<feature type="compositionally biased region" description="Polar residues" evidence="11">
    <location>
        <begin position="86"/>
        <end position="106"/>
    </location>
</feature>
<dbReference type="GO" id="GO:0000122">
    <property type="term" value="P:negative regulation of transcription by RNA polymerase II"/>
    <property type="evidence" value="ECO:0007669"/>
    <property type="project" value="EnsemblFungi"/>
</dbReference>
<organism evidence="14 15">
    <name type="scientific">Schizosaccharomyces cryophilus (strain OY26 / ATCC MYA-4695 / CBS 11777 / NBRC 106824 / NRRL Y48691)</name>
    <name type="common">Fission yeast</name>
    <dbReference type="NCBI Taxonomy" id="653667"/>
    <lineage>
        <taxon>Eukaryota</taxon>
        <taxon>Fungi</taxon>
        <taxon>Dikarya</taxon>
        <taxon>Ascomycota</taxon>
        <taxon>Taphrinomycotina</taxon>
        <taxon>Schizosaccharomycetes</taxon>
        <taxon>Schizosaccharomycetales</taxon>
        <taxon>Schizosaccharomycetaceae</taxon>
        <taxon>Schizosaccharomyces</taxon>
    </lineage>
</organism>
<feature type="compositionally biased region" description="Polar residues" evidence="11">
    <location>
        <begin position="1"/>
        <end position="16"/>
    </location>
</feature>
<dbReference type="GO" id="GO:0045721">
    <property type="term" value="P:negative regulation of gluconeogenesis"/>
    <property type="evidence" value="ECO:0007669"/>
    <property type="project" value="EnsemblFungi"/>
</dbReference>
<proteinExistence type="inferred from homology"/>
<dbReference type="PANTHER" id="PTHR24353:SF153">
    <property type="entry name" value="CAMP-DEPENDENT PROTEIN KINASE CATALYTIC SUBUNIT 1"/>
    <property type="match status" value="1"/>
</dbReference>
<keyword evidence="2 10" id="KW-0723">Serine/threonine-protein kinase</keyword>
<dbReference type="Proteomes" id="UP000015464">
    <property type="component" value="Unassembled WGS sequence"/>
</dbReference>
<dbReference type="Gene3D" id="1.10.510.10">
    <property type="entry name" value="Transferase(Phosphotransferase) domain 1"/>
    <property type="match status" value="1"/>
</dbReference>
<dbReference type="PROSITE" id="PS00108">
    <property type="entry name" value="PROTEIN_KINASE_ST"/>
    <property type="match status" value="1"/>
</dbReference>
<evidence type="ECO:0000256" key="10">
    <source>
        <dbReference type="RuleBase" id="RU000304"/>
    </source>
</evidence>
<evidence type="ECO:0000256" key="5">
    <source>
        <dbReference type="ARBA" id="ARBA00022777"/>
    </source>
</evidence>
<dbReference type="InterPro" id="IPR000719">
    <property type="entry name" value="Prot_kinase_dom"/>
</dbReference>
<dbReference type="SUPFAM" id="SSF56112">
    <property type="entry name" value="Protein kinase-like (PK-like)"/>
    <property type="match status" value="1"/>
</dbReference>
<comment type="catalytic activity">
    <reaction evidence="8">
        <text>L-seryl-[protein] + ATP = O-phospho-L-seryl-[protein] + ADP + H(+)</text>
        <dbReference type="Rhea" id="RHEA:17989"/>
        <dbReference type="Rhea" id="RHEA-COMP:9863"/>
        <dbReference type="Rhea" id="RHEA-COMP:11604"/>
        <dbReference type="ChEBI" id="CHEBI:15378"/>
        <dbReference type="ChEBI" id="CHEBI:29999"/>
        <dbReference type="ChEBI" id="CHEBI:30616"/>
        <dbReference type="ChEBI" id="CHEBI:83421"/>
        <dbReference type="ChEBI" id="CHEBI:456216"/>
        <dbReference type="EC" id="2.7.11.11"/>
    </reaction>
</comment>
<keyword evidence="15" id="KW-1185">Reference proteome</keyword>
<feature type="binding site" evidence="9">
    <location>
        <position position="202"/>
    </location>
    <ligand>
        <name>ATP</name>
        <dbReference type="ChEBI" id="CHEBI:30616"/>
    </ligand>
</feature>
<dbReference type="EC" id="2.7.11.11" evidence="1"/>
<keyword evidence="6 9" id="KW-0067">ATP-binding</keyword>
<dbReference type="GeneID" id="25036577"/>
<evidence type="ECO:0000313" key="14">
    <source>
        <dbReference type="EMBL" id="EPY51074.1"/>
    </source>
</evidence>
<dbReference type="GO" id="GO:0000324">
    <property type="term" value="C:fungal-type vacuole"/>
    <property type="evidence" value="ECO:0007669"/>
    <property type="project" value="EnsemblFungi"/>
</dbReference>
<dbReference type="STRING" id="653667.S9VXY1"/>
<evidence type="ECO:0000259" key="13">
    <source>
        <dbReference type="PROSITE" id="PS51285"/>
    </source>
</evidence>
<name>S9VXY1_SCHCR</name>
<dbReference type="OrthoDB" id="63267at2759"/>
<feature type="domain" description="AGC-kinase C-terminal" evidence="13">
    <location>
        <begin position="429"/>
        <end position="484"/>
    </location>
</feature>
<keyword evidence="5 14" id="KW-0418">Kinase</keyword>
<comment type="catalytic activity">
    <reaction evidence="7">
        <text>L-threonyl-[protein] + ATP = O-phospho-L-threonyl-[protein] + ADP + H(+)</text>
        <dbReference type="Rhea" id="RHEA:46608"/>
        <dbReference type="Rhea" id="RHEA-COMP:11060"/>
        <dbReference type="Rhea" id="RHEA-COMP:11605"/>
        <dbReference type="ChEBI" id="CHEBI:15378"/>
        <dbReference type="ChEBI" id="CHEBI:30013"/>
        <dbReference type="ChEBI" id="CHEBI:30616"/>
        <dbReference type="ChEBI" id="CHEBI:61977"/>
        <dbReference type="ChEBI" id="CHEBI:456216"/>
        <dbReference type="EC" id="2.7.11.11"/>
    </reaction>
</comment>
<dbReference type="OMA" id="YPETDEQ"/>
<dbReference type="SMART" id="SM00220">
    <property type="entry name" value="S_TKc"/>
    <property type="match status" value="1"/>
</dbReference>
<dbReference type="InterPro" id="IPR000961">
    <property type="entry name" value="AGC-kinase_C"/>
</dbReference>
<keyword evidence="3" id="KW-0808">Transferase</keyword>
<dbReference type="GO" id="GO:0005829">
    <property type="term" value="C:cytosol"/>
    <property type="evidence" value="ECO:0007669"/>
    <property type="project" value="EnsemblFungi"/>
</dbReference>
<dbReference type="PROSITE" id="PS51285">
    <property type="entry name" value="AGC_KINASE_CTER"/>
    <property type="match status" value="1"/>
</dbReference>
<evidence type="ECO:0000256" key="6">
    <source>
        <dbReference type="ARBA" id="ARBA00022840"/>
    </source>
</evidence>
<dbReference type="CDD" id="cd05580">
    <property type="entry name" value="STKc_PKA_like"/>
    <property type="match status" value="1"/>
</dbReference>
<evidence type="ECO:0000256" key="1">
    <source>
        <dbReference type="ARBA" id="ARBA00012444"/>
    </source>
</evidence>
<dbReference type="GO" id="GO:0005654">
    <property type="term" value="C:nucleoplasm"/>
    <property type="evidence" value="ECO:0007669"/>
    <property type="project" value="EnsemblFungi"/>
</dbReference>
<evidence type="ECO:0000256" key="8">
    <source>
        <dbReference type="ARBA" id="ARBA00047454"/>
    </source>
</evidence>